<dbReference type="EMBL" id="PDYF01000089">
    <property type="protein sequence ID" value="PHU33513.1"/>
    <property type="molecule type" value="Genomic_DNA"/>
</dbReference>
<evidence type="ECO:0000313" key="2">
    <source>
        <dbReference type="Proteomes" id="UP000225889"/>
    </source>
</evidence>
<proteinExistence type="predicted"/>
<dbReference type="InterPro" id="IPR058263">
    <property type="entry name" value="DUF7957"/>
</dbReference>
<sequence>CYNDFVVIGDRKVKTKYSVKKIIKFESFSYVLLKIPRVDLGYDELNNVFCYDAQGKLVWQIGNSMPSCVKSKEQIPYIDLEIIDGLLYATDFWGRRFLVERTTGKLLD</sequence>
<protein>
    <submittedName>
        <fullName evidence="1">Uncharacterized protein</fullName>
    </submittedName>
</protein>
<dbReference type="Proteomes" id="UP000225889">
    <property type="component" value="Unassembled WGS sequence"/>
</dbReference>
<reference evidence="1 2" key="2">
    <citation type="submission" date="2017-10" db="EMBL/GenBank/DDBJ databases">
        <authorList>
            <person name="Banno H."/>
            <person name="Chua N.-H."/>
        </authorList>
    </citation>
    <scope>NUCLEOTIDE SEQUENCE [LARGE SCALE GENOMIC DNA]</scope>
    <source>
        <strain evidence="1 2">JK626</strain>
    </source>
</reference>
<dbReference type="AlphaFoldDB" id="A0A2G3DRK7"/>
<gene>
    <name evidence="1" type="ORF">CSX01_14860</name>
</gene>
<reference evidence="1 2" key="1">
    <citation type="submission" date="2017-10" db="EMBL/GenBank/DDBJ databases">
        <title>Resolving the taxonomy of Roseburia spp., Eubacterium rectale and Agathobacter spp. through phylogenomic analysis.</title>
        <authorList>
            <person name="Sheridan P.O."/>
            <person name="Walker A.W."/>
            <person name="Duncan S.H."/>
            <person name="Scott K.P."/>
            <person name="Toole P.W.O."/>
            <person name="Luis P."/>
            <person name="Flint H.J."/>
        </authorList>
    </citation>
    <scope>NUCLEOTIDE SEQUENCE [LARGE SCALE GENOMIC DNA]</scope>
    <source>
        <strain evidence="1 2">JK626</strain>
    </source>
</reference>
<organism evidence="1 2">
    <name type="scientific">Pseudobutyrivibrio ruminis</name>
    <dbReference type="NCBI Taxonomy" id="46206"/>
    <lineage>
        <taxon>Bacteria</taxon>
        <taxon>Bacillati</taxon>
        <taxon>Bacillota</taxon>
        <taxon>Clostridia</taxon>
        <taxon>Lachnospirales</taxon>
        <taxon>Lachnospiraceae</taxon>
        <taxon>Pseudobutyrivibrio</taxon>
    </lineage>
</organism>
<comment type="caution">
    <text evidence="1">The sequence shown here is derived from an EMBL/GenBank/DDBJ whole genome shotgun (WGS) entry which is preliminary data.</text>
</comment>
<dbReference type="Pfam" id="PF25857">
    <property type="entry name" value="DUF7957"/>
    <property type="match status" value="1"/>
</dbReference>
<name>A0A2G3DRK7_9FIRM</name>
<feature type="non-terminal residue" evidence="1">
    <location>
        <position position="108"/>
    </location>
</feature>
<feature type="non-terminal residue" evidence="1">
    <location>
        <position position="1"/>
    </location>
</feature>
<evidence type="ECO:0000313" key="1">
    <source>
        <dbReference type="EMBL" id="PHU33513.1"/>
    </source>
</evidence>
<dbReference type="RefSeq" id="WP_099392892.1">
    <property type="nucleotide sequence ID" value="NZ_PDYF01000089.1"/>
</dbReference>
<accession>A0A2G3DRK7</accession>